<evidence type="ECO:0000313" key="2">
    <source>
        <dbReference type="EMBL" id="ORZ17830.1"/>
    </source>
</evidence>
<dbReference type="STRING" id="90262.A0A1X2IJY2"/>
<feature type="domain" description="SET" evidence="1">
    <location>
        <begin position="19"/>
        <end position="126"/>
    </location>
</feature>
<reference evidence="2 3" key="1">
    <citation type="submission" date="2016-07" db="EMBL/GenBank/DDBJ databases">
        <title>Pervasive Adenine N6-methylation of Active Genes in Fungi.</title>
        <authorList>
            <consortium name="DOE Joint Genome Institute"/>
            <person name="Mondo S.J."/>
            <person name="Dannebaum R.O."/>
            <person name="Kuo R.C."/>
            <person name="Labutti K."/>
            <person name="Haridas S."/>
            <person name="Kuo A."/>
            <person name="Salamov A."/>
            <person name="Ahrendt S.R."/>
            <person name="Lipzen A."/>
            <person name="Sullivan W."/>
            <person name="Andreopoulos W.B."/>
            <person name="Clum A."/>
            <person name="Lindquist E."/>
            <person name="Daum C."/>
            <person name="Ramamoorthy G.K."/>
            <person name="Gryganskyi A."/>
            <person name="Culley D."/>
            <person name="Magnuson J.K."/>
            <person name="James T.Y."/>
            <person name="O'Malley M.A."/>
            <person name="Stajich J.E."/>
            <person name="Spatafora J.W."/>
            <person name="Visel A."/>
            <person name="Grigoriev I.V."/>
        </authorList>
    </citation>
    <scope>NUCLEOTIDE SEQUENCE [LARGE SCALE GENOMIC DNA]</scope>
    <source>
        <strain evidence="2 3">NRRL 1336</strain>
    </source>
</reference>
<dbReference type="Gene3D" id="2.170.270.10">
    <property type="entry name" value="SET domain"/>
    <property type="match status" value="1"/>
</dbReference>
<dbReference type="OrthoDB" id="3180714at2759"/>
<dbReference type="CDD" id="cd10540">
    <property type="entry name" value="SET_SpSet7-like"/>
    <property type="match status" value="1"/>
</dbReference>
<dbReference type="GO" id="GO:0005634">
    <property type="term" value="C:nucleus"/>
    <property type="evidence" value="ECO:0007669"/>
    <property type="project" value="EnsemblFungi"/>
</dbReference>
<sequence length="165" mass="19118">MIELMDNDTPTIALPQHKLQLELRTDERKGRGVFATIPIERRTLITISPILLFPHEEYNAHGQYTQLDHYTYKWKDGMALALGLGSMFNHDNDPNVGFMRDFENKLIRYVALRDIAVDEELCISYGANLWFEDATADGDDRKQQIMQQQSDSEDDMAWMQMVMDG</sequence>
<dbReference type="AlphaFoldDB" id="A0A1X2IJY2"/>
<dbReference type="GO" id="GO:0062122">
    <property type="term" value="F:histone H3K37 methyltransferase activity"/>
    <property type="evidence" value="ECO:0007669"/>
    <property type="project" value="EnsemblFungi"/>
</dbReference>
<dbReference type="EMBL" id="MCGE01000009">
    <property type="protein sequence ID" value="ORZ17830.1"/>
    <property type="molecule type" value="Genomic_DNA"/>
</dbReference>
<comment type="caution">
    <text evidence="2">The sequence shown here is derived from an EMBL/GenBank/DDBJ whole genome shotgun (WGS) entry which is preliminary data.</text>
</comment>
<gene>
    <name evidence="2" type="ORF">BCR42DRAFT_412595</name>
</gene>
<evidence type="ECO:0000259" key="1">
    <source>
        <dbReference type="PROSITE" id="PS50280"/>
    </source>
</evidence>
<accession>A0A1X2IJY2</accession>
<dbReference type="SUPFAM" id="SSF82199">
    <property type="entry name" value="SET domain"/>
    <property type="match status" value="1"/>
</dbReference>
<dbReference type="GO" id="GO:0005737">
    <property type="term" value="C:cytoplasm"/>
    <property type="evidence" value="ECO:0007669"/>
    <property type="project" value="EnsemblFungi"/>
</dbReference>
<dbReference type="Pfam" id="PF00856">
    <property type="entry name" value="SET"/>
    <property type="match status" value="1"/>
</dbReference>
<dbReference type="InterPro" id="IPR046341">
    <property type="entry name" value="SET_dom_sf"/>
</dbReference>
<name>A0A1X2IJY2_9FUNG</name>
<dbReference type="InterPro" id="IPR001214">
    <property type="entry name" value="SET_dom"/>
</dbReference>
<evidence type="ECO:0000313" key="3">
    <source>
        <dbReference type="Proteomes" id="UP000193560"/>
    </source>
</evidence>
<dbReference type="PROSITE" id="PS50280">
    <property type="entry name" value="SET"/>
    <property type="match status" value="1"/>
</dbReference>
<keyword evidence="3" id="KW-1185">Reference proteome</keyword>
<dbReference type="SMART" id="SM00317">
    <property type="entry name" value="SET"/>
    <property type="match status" value="1"/>
</dbReference>
<protein>
    <recommendedName>
        <fullName evidence="1">SET domain-containing protein</fullName>
    </recommendedName>
</protein>
<dbReference type="Proteomes" id="UP000193560">
    <property type="component" value="Unassembled WGS sequence"/>
</dbReference>
<organism evidence="2 3">
    <name type="scientific">Absidia repens</name>
    <dbReference type="NCBI Taxonomy" id="90262"/>
    <lineage>
        <taxon>Eukaryota</taxon>
        <taxon>Fungi</taxon>
        <taxon>Fungi incertae sedis</taxon>
        <taxon>Mucoromycota</taxon>
        <taxon>Mucoromycotina</taxon>
        <taxon>Mucoromycetes</taxon>
        <taxon>Mucorales</taxon>
        <taxon>Cunninghamellaceae</taxon>
        <taxon>Absidia</taxon>
    </lineage>
</organism>
<proteinExistence type="predicted"/>